<proteinExistence type="predicted"/>
<dbReference type="Gene3D" id="3.40.50.300">
    <property type="entry name" value="P-loop containing nucleotide triphosphate hydrolases"/>
    <property type="match status" value="1"/>
</dbReference>
<reference evidence="6 7" key="1">
    <citation type="submission" date="2020-07" db="EMBL/GenBank/DDBJ databases">
        <title>Sequencing the genomes of 1000 actinobacteria strains.</title>
        <authorList>
            <person name="Klenk H.-P."/>
        </authorList>
    </citation>
    <scope>NUCLEOTIDE SEQUENCE [LARGE SCALE GENOMIC DNA]</scope>
    <source>
        <strain evidence="6 7">DSM 17380</strain>
    </source>
</reference>
<dbReference type="PANTHER" id="PTHR42781">
    <property type="entry name" value="SPERMIDINE/PUTRESCINE IMPORT ATP-BINDING PROTEIN POTA"/>
    <property type="match status" value="1"/>
</dbReference>
<dbReference type="AlphaFoldDB" id="A0A852RF77"/>
<dbReference type="Gene3D" id="2.40.50.100">
    <property type="match status" value="1"/>
</dbReference>
<organism evidence="6 7">
    <name type="scientific">Leucobacter aridicollis</name>
    <dbReference type="NCBI Taxonomy" id="283878"/>
    <lineage>
        <taxon>Bacteria</taxon>
        <taxon>Bacillati</taxon>
        <taxon>Actinomycetota</taxon>
        <taxon>Actinomycetes</taxon>
        <taxon>Micrococcales</taxon>
        <taxon>Microbacteriaceae</taxon>
        <taxon>Leucobacter</taxon>
    </lineage>
</organism>
<dbReference type="SMART" id="SM00382">
    <property type="entry name" value="AAA"/>
    <property type="match status" value="1"/>
</dbReference>
<dbReference type="GO" id="GO:0015418">
    <property type="term" value="F:ABC-type quaternary ammonium compound transporting activity"/>
    <property type="evidence" value="ECO:0007669"/>
    <property type="project" value="UniProtKB-EC"/>
</dbReference>
<evidence type="ECO:0000256" key="1">
    <source>
        <dbReference type="ARBA" id="ARBA00022448"/>
    </source>
</evidence>
<sequence length="379" mass="39297">MAANPTATPSPVRLEGVTKSYGATTVLHGVDLALDPGELVCLLGPSGCGKTTALRCIAGLEQVSGGRIMLGDDDVTNVPVSRRDIGMVFQQYSLFPHLSVARNVEFGLRMRRVDRAERTRRVGELLEIVGLDHLAERFPHELSGGQQQRVALARALVTRPRALLLDEPLSALDAKVRVRLREQIRAIQTELGISTVFVTHDQEEALAISDRVAVMESGRIAQLGTPEELYRRPASPFVADFVGLSNRVTGVLDLHPDGAVVRVQGAVIPVLGQVGMGAGVGAEVGAGVGATVTAYVRPEHVRLAATQPGAGAAGGAGSAGAGAGAGGTVVSSGFLGSIRRTVVELHDGTTIAAQHGADTAYAAGDPVSVSFAPEPVAIA</sequence>
<dbReference type="Proteomes" id="UP000586095">
    <property type="component" value="Unassembled WGS sequence"/>
</dbReference>
<keyword evidence="3 6" id="KW-0067">ATP-binding</keyword>
<comment type="caution">
    <text evidence="6">The sequence shown here is derived from an EMBL/GenBank/DDBJ whole genome shotgun (WGS) entry which is preliminary data.</text>
</comment>
<dbReference type="InterPro" id="IPR008995">
    <property type="entry name" value="Mo/tungstate-bd_C_term_dom"/>
</dbReference>
<dbReference type="PANTHER" id="PTHR42781:SF4">
    <property type="entry name" value="SPERMIDINE_PUTRESCINE IMPORT ATP-BINDING PROTEIN POTA"/>
    <property type="match status" value="1"/>
</dbReference>
<feature type="domain" description="ABC transporter" evidence="5">
    <location>
        <begin position="12"/>
        <end position="242"/>
    </location>
</feature>
<dbReference type="InterPro" id="IPR017871">
    <property type="entry name" value="ABC_transporter-like_CS"/>
</dbReference>
<dbReference type="EC" id="7.6.2.9" evidence="4"/>
<evidence type="ECO:0000256" key="2">
    <source>
        <dbReference type="ARBA" id="ARBA00022741"/>
    </source>
</evidence>
<evidence type="ECO:0000313" key="7">
    <source>
        <dbReference type="Proteomes" id="UP000586095"/>
    </source>
</evidence>
<dbReference type="SUPFAM" id="SSF52540">
    <property type="entry name" value="P-loop containing nucleoside triphosphate hydrolases"/>
    <property type="match status" value="1"/>
</dbReference>
<dbReference type="Pfam" id="PF08402">
    <property type="entry name" value="TOBE_2"/>
    <property type="match status" value="1"/>
</dbReference>
<accession>A0A852RF77</accession>
<dbReference type="InterPro" id="IPR050093">
    <property type="entry name" value="ABC_SmlMolc_Importer"/>
</dbReference>
<dbReference type="InterPro" id="IPR027417">
    <property type="entry name" value="P-loop_NTPase"/>
</dbReference>
<gene>
    <name evidence="6" type="ORF">BJ960_002819</name>
</gene>
<dbReference type="RefSeq" id="WP_185987756.1">
    <property type="nucleotide sequence ID" value="NZ_BAAALZ010000001.1"/>
</dbReference>
<keyword evidence="2" id="KW-0547">Nucleotide-binding</keyword>
<dbReference type="SUPFAM" id="SSF50331">
    <property type="entry name" value="MOP-like"/>
    <property type="match status" value="1"/>
</dbReference>
<name>A0A852RF77_9MICO</name>
<dbReference type="InterPro" id="IPR003593">
    <property type="entry name" value="AAA+_ATPase"/>
</dbReference>
<dbReference type="GO" id="GO:0016887">
    <property type="term" value="F:ATP hydrolysis activity"/>
    <property type="evidence" value="ECO:0007669"/>
    <property type="project" value="InterPro"/>
</dbReference>
<evidence type="ECO:0000256" key="4">
    <source>
        <dbReference type="ARBA" id="ARBA00066388"/>
    </source>
</evidence>
<dbReference type="GO" id="GO:0043190">
    <property type="term" value="C:ATP-binding cassette (ABC) transporter complex"/>
    <property type="evidence" value="ECO:0007669"/>
    <property type="project" value="InterPro"/>
</dbReference>
<dbReference type="InterPro" id="IPR013611">
    <property type="entry name" value="Transp-assoc_OB_typ2"/>
</dbReference>
<evidence type="ECO:0000256" key="3">
    <source>
        <dbReference type="ARBA" id="ARBA00022840"/>
    </source>
</evidence>
<dbReference type="PROSITE" id="PS00211">
    <property type="entry name" value="ABC_TRANSPORTER_1"/>
    <property type="match status" value="1"/>
</dbReference>
<keyword evidence="1" id="KW-0813">Transport</keyword>
<evidence type="ECO:0000259" key="5">
    <source>
        <dbReference type="PROSITE" id="PS50893"/>
    </source>
</evidence>
<dbReference type="PROSITE" id="PS50893">
    <property type="entry name" value="ABC_TRANSPORTER_2"/>
    <property type="match status" value="1"/>
</dbReference>
<dbReference type="EMBL" id="JACCBD010000001">
    <property type="protein sequence ID" value="NYD28016.1"/>
    <property type="molecule type" value="Genomic_DNA"/>
</dbReference>
<keyword evidence="7" id="KW-1185">Reference proteome</keyword>
<dbReference type="Pfam" id="PF00005">
    <property type="entry name" value="ABC_tran"/>
    <property type="match status" value="1"/>
</dbReference>
<dbReference type="GO" id="GO:0005524">
    <property type="term" value="F:ATP binding"/>
    <property type="evidence" value="ECO:0007669"/>
    <property type="project" value="UniProtKB-KW"/>
</dbReference>
<dbReference type="InterPro" id="IPR003439">
    <property type="entry name" value="ABC_transporter-like_ATP-bd"/>
</dbReference>
<evidence type="ECO:0000313" key="6">
    <source>
        <dbReference type="EMBL" id="NYD28016.1"/>
    </source>
</evidence>
<dbReference type="FunFam" id="3.40.50.300:FF:000425">
    <property type="entry name" value="Probable ABC transporter, ATP-binding subunit"/>
    <property type="match status" value="1"/>
</dbReference>
<protein>
    <recommendedName>
        <fullName evidence="4">ABC-type quaternary amine transporter</fullName>
        <ecNumber evidence="4">7.6.2.9</ecNumber>
    </recommendedName>
</protein>